<protein>
    <submittedName>
        <fullName evidence="2">Alpha/beta fold hydrolase</fullName>
    </submittedName>
</protein>
<dbReference type="SUPFAM" id="SSF82784">
    <property type="entry name" value="OsmC-like"/>
    <property type="match status" value="1"/>
</dbReference>
<comment type="caution">
    <text evidence="2">The sequence shown here is derived from an EMBL/GenBank/DDBJ whole genome shotgun (WGS) entry which is preliminary data.</text>
</comment>
<organism evidence="2 3">
    <name type="scientific">Salibacter halophilus</name>
    <dbReference type="NCBI Taxonomy" id="1803916"/>
    <lineage>
        <taxon>Bacteria</taxon>
        <taxon>Pseudomonadati</taxon>
        <taxon>Bacteroidota</taxon>
        <taxon>Flavobacteriia</taxon>
        <taxon>Flavobacteriales</taxon>
        <taxon>Salibacteraceae</taxon>
        <taxon>Salibacter</taxon>
    </lineage>
</organism>
<dbReference type="Proteomes" id="UP000435357">
    <property type="component" value="Unassembled WGS sequence"/>
</dbReference>
<dbReference type="Pfam" id="PF12146">
    <property type="entry name" value="Hydrolase_4"/>
    <property type="match status" value="1"/>
</dbReference>
<dbReference type="OrthoDB" id="9791538at2"/>
<gene>
    <name evidence="2" type="ORF">F3059_01140</name>
</gene>
<keyword evidence="2" id="KW-0378">Hydrolase</keyword>
<dbReference type="InterPro" id="IPR022742">
    <property type="entry name" value="Hydrolase_4"/>
</dbReference>
<dbReference type="AlphaFoldDB" id="A0A6N6M874"/>
<dbReference type="InterPro" id="IPR015946">
    <property type="entry name" value="KH_dom-like_a/b"/>
</dbReference>
<dbReference type="GO" id="GO:0016787">
    <property type="term" value="F:hydrolase activity"/>
    <property type="evidence" value="ECO:0007669"/>
    <property type="project" value="UniProtKB-KW"/>
</dbReference>
<sequence>MSTTKIGFKNSKGEKIAAVIDFPFDQKPAAYAILAHCFTCSKNFNGVRNVSHGLTQNGIAVLRFDFTGLGESTGEFSDTNFTTNIEDLKAAYQFMEDEYEAPEILLGHSLGGAAVLYAAAELEKVKAIVTIGAPSTPDHVTHLIKDKIPEIEEKGYAKVNLAGREFEIEKHFLESLKRKTIEEVMKGNRGKALLVMHSPQDKVVEIANARRIYESAHHPKSFITLNKADHLLTKKSDAQYAGRIVAEWVKKYVEEQDKVAVRSKSHVAAELDVEDNFTTYIKAGRHDLVADEPEKVGGDDYGPDPYALIASGLAACTAMTVKMYAQRKGWALTDVKVHIDHSKDHAHDCKEEQDSNSKIDVFDRKIEFIGDLNDEQKRKLLQIANKCPVHKTLNNASTIETTMQ</sequence>
<dbReference type="Pfam" id="PF02566">
    <property type="entry name" value="OsmC"/>
    <property type="match status" value="1"/>
</dbReference>
<dbReference type="EMBL" id="WACR01000001">
    <property type="protein sequence ID" value="KAB1066104.1"/>
    <property type="molecule type" value="Genomic_DNA"/>
</dbReference>
<evidence type="ECO:0000259" key="1">
    <source>
        <dbReference type="Pfam" id="PF12146"/>
    </source>
</evidence>
<dbReference type="RefSeq" id="WP_151166092.1">
    <property type="nucleotide sequence ID" value="NZ_WACR01000001.1"/>
</dbReference>
<feature type="domain" description="Serine aminopeptidase S33" evidence="1">
    <location>
        <begin position="47"/>
        <end position="134"/>
    </location>
</feature>
<dbReference type="SUPFAM" id="SSF53474">
    <property type="entry name" value="alpha/beta-Hydrolases"/>
    <property type="match status" value="1"/>
</dbReference>
<proteinExistence type="predicted"/>
<keyword evidence="3" id="KW-1185">Reference proteome</keyword>
<dbReference type="Gene3D" id="3.30.300.20">
    <property type="match status" value="1"/>
</dbReference>
<dbReference type="InterPro" id="IPR029058">
    <property type="entry name" value="AB_hydrolase_fold"/>
</dbReference>
<accession>A0A6N6M874</accession>
<dbReference type="InterPro" id="IPR036102">
    <property type="entry name" value="OsmC/Ohrsf"/>
</dbReference>
<evidence type="ECO:0000313" key="2">
    <source>
        <dbReference type="EMBL" id="KAB1066104.1"/>
    </source>
</evidence>
<dbReference type="PANTHER" id="PTHR39624">
    <property type="entry name" value="PROTEIN INVOLVED IN RIMO-MEDIATED BETA-METHYLTHIOLATION OF RIBOSOMAL PROTEIN S12 YCAO"/>
    <property type="match status" value="1"/>
</dbReference>
<evidence type="ECO:0000313" key="3">
    <source>
        <dbReference type="Proteomes" id="UP000435357"/>
    </source>
</evidence>
<name>A0A6N6M874_9FLAO</name>
<dbReference type="Gene3D" id="3.40.50.1820">
    <property type="entry name" value="alpha/beta hydrolase"/>
    <property type="match status" value="1"/>
</dbReference>
<reference evidence="2 3" key="1">
    <citation type="submission" date="2019-09" db="EMBL/GenBank/DDBJ databases">
        <title>Genomes of Cryomorphaceae.</title>
        <authorList>
            <person name="Bowman J.P."/>
        </authorList>
    </citation>
    <scope>NUCLEOTIDE SEQUENCE [LARGE SCALE GENOMIC DNA]</scope>
    <source>
        <strain evidence="2 3">KCTC 52047</strain>
    </source>
</reference>
<dbReference type="InterPro" id="IPR003718">
    <property type="entry name" value="OsmC/Ohr_fam"/>
</dbReference>
<dbReference type="PANTHER" id="PTHR39624:SF2">
    <property type="entry name" value="OSMC-LIKE PROTEIN"/>
    <property type="match status" value="1"/>
</dbReference>